<dbReference type="InterPro" id="IPR009057">
    <property type="entry name" value="Homeodomain-like_sf"/>
</dbReference>
<evidence type="ECO:0000259" key="5">
    <source>
        <dbReference type="PROSITE" id="PS51736"/>
    </source>
</evidence>
<dbReference type="Pfam" id="PF00239">
    <property type="entry name" value="Resolvase"/>
    <property type="match status" value="1"/>
</dbReference>
<dbReference type="Proteomes" id="UP000530628">
    <property type="component" value="Unassembled WGS sequence"/>
</dbReference>
<comment type="caution">
    <text evidence="6">The sequence shown here is derived from an EMBL/GenBank/DDBJ whole genome shotgun (WGS) entry which is preliminary data.</text>
</comment>
<comment type="similarity">
    <text evidence="1">Belongs to the site-specific recombinase resolvase family.</text>
</comment>
<dbReference type="InterPro" id="IPR036162">
    <property type="entry name" value="Resolvase-like_N_sf"/>
</dbReference>
<dbReference type="GO" id="GO:0015074">
    <property type="term" value="P:DNA integration"/>
    <property type="evidence" value="ECO:0007669"/>
    <property type="project" value="UniProtKB-KW"/>
</dbReference>
<dbReference type="InterPro" id="IPR006120">
    <property type="entry name" value="Resolvase_HTH_dom"/>
</dbReference>
<dbReference type="AlphaFoldDB" id="A0A8S7UCM2"/>
<dbReference type="CDD" id="cd03768">
    <property type="entry name" value="SR_ResInv"/>
    <property type="match status" value="1"/>
</dbReference>
<evidence type="ECO:0000256" key="2">
    <source>
        <dbReference type="ARBA" id="ARBA00022908"/>
    </source>
</evidence>
<gene>
    <name evidence="6" type="ORF">GNW61_29145</name>
</gene>
<protein>
    <submittedName>
        <fullName evidence="6">Helix-turn-helix domain-containing protein</fullName>
    </submittedName>
</protein>
<keyword evidence="4" id="KW-0233">DNA recombination</keyword>
<evidence type="ECO:0000256" key="1">
    <source>
        <dbReference type="ARBA" id="ARBA00009913"/>
    </source>
</evidence>
<proteinExistence type="inferred from homology"/>
<dbReference type="CDD" id="cd00569">
    <property type="entry name" value="HTH_Hin_like"/>
    <property type="match status" value="1"/>
</dbReference>
<dbReference type="EMBL" id="AASWOY010000309">
    <property type="protein sequence ID" value="EFH6652707.1"/>
    <property type="molecule type" value="Genomic_DNA"/>
</dbReference>
<name>A0A8S7UCM2_ECOLX</name>
<sequence>GDTLVVWKLDRLGRSMKHLISLVGELRERGINFRSLTDSIDTSSPMGRFFFHVMGALAEMERELIVERTLAGLAAARARGRTGGRRPKLTKEQHEQIARLIKNGHDRKQLAIIYGIGTSTIYRYHPVGDIQTEETTGQTQENENR</sequence>
<dbReference type="Pfam" id="PF02796">
    <property type="entry name" value="HTH_7"/>
    <property type="match status" value="1"/>
</dbReference>
<dbReference type="PANTHER" id="PTHR30461">
    <property type="entry name" value="DNA-INVERTASE FROM LAMBDOID PROPHAGE"/>
    <property type="match status" value="1"/>
</dbReference>
<accession>A0A8S7UCM2</accession>
<evidence type="ECO:0000313" key="7">
    <source>
        <dbReference type="Proteomes" id="UP000530628"/>
    </source>
</evidence>
<organism evidence="6 7">
    <name type="scientific">Escherichia coli</name>
    <dbReference type="NCBI Taxonomy" id="562"/>
    <lineage>
        <taxon>Bacteria</taxon>
        <taxon>Pseudomonadati</taxon>
        <taxon>Pseudomonadota</taxon>
        <taxon>Gammaproteobacteria</taxon>
        <taxon>Enterobacterales</taxon>
        <taxon>Enterobacteriaceae</taxon>
        <taxon>Escherichia</taxon>
    </lineage>
</organism>
<evidence type="ECO:0000256" key="3">
    <source>
        <dbReference type="ARBA" id="ARBA00023125"/>
    </source>
</evidence>
<dbReference type="InterPro" id="IPR050639">
    <property type="entry name" value="SSR_resolvase"/>
</dbReference>
<dbReference type="SUPFAM" id="SSF53041">
    <property type="entry name" value="Resolvase-like"/>
    <property type="match status" value="1"/>
</dbReference>
<dbReference type="InterPro" id="IPR006119">
    <property type="entry name" value="Resolv_N"/>
</dbReference>
<dbReference type="SMART" id="SM00857">
    <property type="entry name" value="Resolvase"/>
    <property type="match status" value="1"/>
</dbReference>
<dbReference type="InterPro" id="IPR006118">
    <property type="entry name" value="Recombinase_CS"/>
</dbReference>
<dbReference type="GO" id="GO:0000150">
    <property type="term" value="F:DNA strand exchange activity"/>
    <property type="evidence" value="ECO:0007669"/>
    <property type="project" value="InterPro"/>
</dbReference>
<dbReference type="PROSITE" id="PS00398">
    <property type="entry name" value="RECOMBINASES_2"/>
    <property type="match status" value="1"/>
</dbReference>
<evidence type="ECO:0000313" key="6">
    <source>
        <dbReference type="EMBL" id="EFH6652707.1"/>
    </source>
</evidence>
<evidence type="ECO:0000256" key="4">
    <source>
        <dbReference type="ARBA" id="ARBA00023172"/>
    </source>
</evidence>
<feature type="domain" description="Resolvase/invertase-type recombinase catalytic" evidence="5">
    <location>
        <begin position="1"/>
        <end position="80"/>
    </location>
</feature>
<reference evidence="6 7" key="1">
    <citation type="submission" date="2019-11" db="EMBL/GenBank/DDBJ databases">
        <authorList>
            <consortium name="GenomeTrakr network: Whole genome sequencing for foodborne pathogen traceback"/>
        </authorList>
    </citation>
    <scope>NUCLEOTIDE SEQUENCE [LARGE SCALE GENOMIC DNA]</scope>
    <source>
        <strain evidence="6 7">PSU-2072</strain>
    </source>
</reference>
<dbReference type="Gene3D" id="1.10.10.60">
    <property type="entry name" value="Homeodomain-like"/>
    <property type="match status" value="1"/>
</dbReference>
<dbReference type="GO" id="GO:0003677">
    <property type="term" value="F:DNA binding"/>
    <property type="evidence" value="ECO:0007669"/>
    <property type="project" value="UniProtKB-KW"/>
</dbReference>
<keyword evidence="3" id="KW-0238">DNA-binding</keyword>
<keyword evidence="2" id="KW-0229">DNA integration</keyword>
<dbReference type="SUPFAM" id="SSF46689">
    <property type="entry name" value="Homeodomain-like"/>
    <property type="match status" value="1"/>
</dbReference>
<dbReference type="PROSITE" id="PS51736">
    <property type="entry name" value="RECOMBINASES_3"/>
    <property type="match status" value="1"/>
</dbReference>
<dbReference type="Gene3D" id="3.40.50.1390">
    <property type="entry name" value="Resolvase, N-terminal catalytic domain"/>
    <property type="match status" value="1"/>
</dbReference>
<dbReference type="PANTHER" id="PTHR30461:SF2">
    <property type="entry name" value="SERINE RECOMBINASE PINE-RELATED"/>
    <property type="match status" value="1"/>
</dbReference>
<feature type="non-terminal residue" evidence="6">
    <location>
        <position position="1"/>
    </location>
</feature>